<organism evidence="2 3">
    <name type="scientific">Chromohalobacter japonicus</name>
    <dbReference type="NCBI Taxonomy" id="223900"/>
    <lineage>
        <taxon>Bacteria</taxon>
        <taxon>Pseudomonadati</taxon>
        <taxon>Pseudomonadota</taxon>
        <taxon>Gammaproteobacteria</taxon>
        <taxon>Oceanospirillales</taxon>
        <taxon>Halomonadaceae</taxon>
        <taxon>Chromohalobacter</taxon>
    </lineage>
</organism>
<evidence type="ECO:0000259" key="1">
    <source>
        <dbReference type="Pfam" id="PF13936"/>
    </source>
</evidence>
<dbReference type="GO" id="GO:0004803">
    <property type="term" value="F:transposase activity"/>
    <property type="evidence" value="ECO:0007669"/>
    <property type="project" value="TreeGrafter"/>
</dbReference>
<dbReference type="InterPro" id="IPR009057">
    <property type="entry name" value="Homeodomain-like_sf"/>
</dbReference>
<dbReference type="GO" id="GO:0005829">
    <property type="term" value="C:cytosol"/>
    <property type="evidence" value="ECO:0007669"/>
    <property type="project" value="TreeGrafter"/>
</dbReference>
<dbReference type="PANTHER" id="PTHR10948:SF23">
    <property type="entry name" value="TRANSPOSASE INSI FOR INSERTION SEQUENCE ELEMENT IS30A-RELATED"/>
    <property type="match status" value="1"/>
</dbReference>
<comment type="caution">
    <text evidence="2">The sequence shown here is derived from an EMBL/GenBank/DDBJ whole genome shotgun (WGS) entry which is preliminary data.</text>
</comment>
<dbReference type="InterPro" id="IPR025246">
    <property type="entry name" value="IS30-like_HTH"/>
</dbReference>
<dbReference type="EMBL" id="MSDQ01000006">
    <property type="protein sequence ID" value="OLO12388.1"/>
    <property type="molecule type" value="Genomic_DNA"/>
</dbReference>
<dbReference type="InterPro" id="IPR051917">
    <property type="entry name" value="Transposase-Integrase"/>
</dbReference>
<dbReference type="GO" id="GO:0032196">
    <property type="term" value="P:transposition"/>
    <property type="evidence" value="ECO:0007669"/>
    <property type="project" value="TreeGrafter"/>
</dbReference>
<evidence type="ECO:0000313" key="2">
    <source>
        <dbReference type="EMBL" id="OLO12388.1"/>
    </source>
</evidence>
<accession>A0A1Q8TFI5</accession>
<gene>
    <name evidence="2" type="ORF">BTW10_02635</name>
</gene>
<feature type="domain" description="Transposase IS30-like HTH" evidence="1">
    <location>
        <begin position="3"/>
        <end position="44"/>
    </location>
</feature>
<dbReference type="SUPFAM" id="SSF46689">
    <property type="entry name" value="Homeodomain-like"/>
    <property type="match status" value="1"/>
</dbReference>
<name>A0A1Q8TFI5_9GAMM</name>
<keyword evidence="3" id="KW-1185">Reference proteome</keyword>
<sequence>MGYRQLTQKQRYQIFARLETGASQRQIARELDVHSTISREIRRNAVCLEYDPEQAQTLSDRRRRLAWKTTKRLPSLVRWITRQLRDEWSPEQISGFMANANGIRVSHEWIYSLIRDDKVRGGNLWNALRLPQRRCYHRHLASSASTALAIKSRAPWRSNSWSGSVTWGSGCERARWVESVMAYPLVLVEILVVINQQDTPPFLPTPILQESP</sequence>
<dbReference type="Pfam" id="PF13936">
    <property type="entry name" value="HTH_38"/>
    <property type="match status" value="1"/>
</dbReference>
<evidence type="ECO:0000313" key="3">
    <source>
        <dbReference type="Proteomes" id="UP000186806"/>
    </source>
</evidence>
<proteinExistence type="predicted"/>
<dbReference type="AlphaFoldDB" id="A0A1Q8TFI5"/>
<protein>
    <recommendedName>
        <fullName evidence="1">Transposase IS30-like HTH domain-containing protein</fullName>
    </recommendedName>
</protein>
<dbReference type="PANTHER" id="PTHR10948">
    <property type="entry name" value="TRANSPOSASE"/>
    <property type="match status" value="1"/>
</dbReference>
<reference evidence="2 3" key="1">
    <citation type="submission" date="2016-12" db="EMBL/GenBank/DDBJ databases">
        <title>Draft genome sequences of strains Salinicola socius SMB35, Salinicola sp. MH3R3-1 and Chromohalobacter sp. SMB17 from the Verkhnekamsk potash mining region of Russia.</title>
        <authorList>
            <person name="Mavrodi D.V."/>
            <person name="Olsson B.E."/>
            <person name="Korsakova E.S."/>
            <person name="Pyankova A."/>
            <person name="Mavrodi O.V."/>
            <person name="Plotnikova E.G."/>
        </authorList>
    </citation>
    <scope>NUCLEOTIDE SEQUENCE [LARGE SCALE GENOMIC DNA]</scope>
    <source>
        <strain evidence="2 3">SMB17</strain>
    </source>
</reference>
<dbReference type="Proteomes" id="UP000186806">
    <property type="component" value="Unassembled WGS sequence"/>
</dbReference>